<name>A0A2I7N3V8_9NEIS</name>
<protein>
    <submittedName>
        <fullName evidence="2">Uncharacterized protein</fullName>
    </submittedName>
</protein>
<dbReference type="AlphaFoldDB" id="A0A2I7N3V8"/>
<dbReference type="Proteomes" id="UP000236655">
    <property type="component" value="Chromosome"/>
</dbReference>
<proteinExistence type="predicted"/>
<accession>A0A2I7N3V8</accession>
<keyword evidence="1" id="KW-0732">Signal</keyword>
<evidence type="ECO:0000313" key="2">
    <source>
        <dbReference type="EMBL" id="AUR51118.1"/>
    </source>
</evidence>
<dbReference type="RefSeq" id="WP_102950418.1">
    <property type="nucleotide sequence ID" value="NZ_CP024847.1"/>
</dbReference>
<evidence type="ECO:0000313" key="3">
    <source>
        <dbReference type="Proteomes" id="UP000236655"/>
    </source>
</evidence>
<feature type="chain" id="PRO_5014463048" evidence="1">
    <location>
        <begin position="19"/>
        <end position="90"/>
    </location>
</feature>
<dbReference type="KEGG" id="nba:CUN60_01950"/>
<dbReference type="EMBL" id="CP024847">
    <property type="protein sequence ID" value="AUR51118.1"/>
    <property type="molecule type" value="Genomic_DNA"/>
</dbReference>
<reference evidence="3" key="1">
    <citation type="submission" date="2017-11" db="EMBL/GenBank/DDBJ databases">
        <authorList>
            <person name="Chan K.G."/>
            <person name="Lee L.S."/>
        </authorList>
    </citation>
    <scope>NUCLEOTIDE SEQUENCE [LARGE SCALE GENOMIC DNA]</scope>
    <source>
        <strain evidence="3">DSM 100970</strain>
    </source>
</reference>
<organism evidence="2 3">
    <name type="scientific">Aquella oligotrophica</name>
    <dbReference type="NCBI Taxonomy" id="2067065"/>
    <lineage>
        <taxon>Bacteria</taxon>
        <taxon>Pseudomonadati</taxon>
        <taxon>Pseudomonadota</taxon>
        <taxon>Betaproteobacteria</taxon>
        <taxon>Neisseriales</taxon>
        <taxon>Neisseriaceae</taxon>
        <taxon>Aquella</taxon>
    </lineage>
</organism>
<feature type="signal peptide" evidence="1">
    <location>
        <begin position="1"/>
        <end position="18"/>
    </location>
</feature>
<gene>
    <name evidence="2" type="ORF">CUN60_01950</name>
</gene>
<sequence length="90" mass="9553">MKKILCVLLATLATASFAAEKDCSKWTADEAPKIAQKVQGKGVKGLTINYSSDFATQATAFQSALQKQGVNVTMAQVSGTGKCEFTNFSK</sequence>
<evidence type="ECO:0000256" key="1">
    <source>
        <dbReference type="SAM" id="SignalP"/>
    </source>
</evidence>
<keyword evidence="3" id="KW-1185">Reference proteome</keyword>